<evidence type="ECO:0000259" key="1">
    <source>
        <dbReference type="PROSITE" id="PS50208"/>
    </source>
</evidence>
<dbReference type="PROSITE" id="PS50208">
    <property type="entry name" value="CASPASE_P20"/>
    <property type="match status" value="1"/>
</dbReference>
<dbReference type="PANTHER" id="PTHR22576:SF37">
    <property type="entry name" value="MUCOSA-ASSOCIATED LYMPHOID TISSUE LYMPHOMA TRANSLOCATION PROTEIN 1"/>
    <property type="match status" value="1"/>
</dbReference>
<reference evidence="3" key="1">
    <citation type="submission" date="2020-06" db="EMBL/GenBank/DDBJ databases">
        <title>Draft genomic sequecing of Geomonas sp. Red736.</title>
        <authorList>
            <person name="Itoh H."/>
            <person name="Xu Z.X."/>
            <person name="Ushijima N."/>
            <person name="Masuda Y."/>
            <person name="Shiratori Y."/>
            <person name="Senoo K."/>
        </authorList>
    </citation>
    <scope>NUCLEOTIDE SEQUENCE [LARGE SCALE GENOMIC DNA]</scope>
    <source>
        <strain evidence="3">Red736</strain>
    </source>
</reference>
<dbReference type="InterPro" id="IPR029030">
    <property type="entry name" value="Caspase-like_dom_sf"/>
</dbReference>
<proteinExistence type="predicted"/>
<accession>A0A6V8N182</accession>
<dbReference type="InterPro" id="IPR011600">
    <property type="entry name" value="Pept_C14_caspase"/>
</dbReference>
<dbReference type="InterPro" id="IPR001309">
    <property type="entry name" value="Pept_C14_p20"/>
</dbReference>
<comment type="caution">
    <text evidence="2">The sequence shown here is derived from an EMBL/GenBank/DDBJ whole genome shotgun (WGS) entry which is preliminary data.</text>
</comment>
<protein>
    <recommendedName>
        <fullName evidence="1">Caspase family p20 domain-containing protein</fullName>
    </recommendedName>
</protein>
<dbReference type="Gene3D" id="3.40.50.1460">
    <property type="match status" value="1"/>
</dbReference>
<organism evidence="2 3">
    <name type="scientific">Geomonas paludis</name>
    <dbReference type="NCBI Taxonomy" id="2740185"/>
    <lineage>
        <taxon>Bacteria</taxon>
        <taxon>Pseudomonadati</taxon>
        <taxon>Thermodesulfobacteriota</taxon>
        <taxon>Desulfuromonadia</taxon>
        <taxon>Geobacterales</taxon>
        <taxon>Geobacteraceae</taxon>
        <taxon>Geomonas</taxon>
    </lineage>
</organism>
<dbReference type="Pfam" id="PF00656">
    <property type="entry name" value="Peptidase_C14"/>
    <property type="match status" value="1"/>
</dbReference>
<name>A0A6V8N182_9BACT</name>
<gene>
    <name evidence="2" type="ORF">GMPD_40390</name>
</gene>
<evidence type="ECO:0000313" key="3">
    <source>
        <dbReference type="Proteomes" id="UP000568888"/>
    </source>
</evidence>
<dbReference type="SUPFAM" id="SSF52129">
    <property type="entry name" value="Caspase-like"/>
    <property type="match status" value="1"/>
</dbReference>
<dbReference type="Proteomes" id="UP000568888">
    <property type="component" value="Unassembled WGS sequence"/>
</dbReference>
<dbReference type="GO" id="GO:0006508">
    <property type="term" value="P:proteolysis"/>
    <property type="evidence" value="ECO:0007669"/>
    <property type="project" value="InterPro"/>
</dbReference>
<dbReference type="RefSeq" id="WP_183350809.1">
    <property type="nucleotide sequence ID" value="NZ_BLXY01000017.1"/>
</dbReference>
<evidence type="ECO:0000313" key="2">
    <source>
        <dbReference type="EMBL" id="GFO66120.1"/>
    </source>
</evidence>
<sequence>MFQIGFVAIAIIFLVGTVPSTSAGSPIKFNSQPVKDSSRVAKPLPTPVSKLKEPLIFYASQSGKPTLDQGEGGGNPFASALIELLERPSLTYSALQSDLVSMTKKKSGGFQEPDVPDIRLSVPLQIKSGTSSGKRVAFVFVFSDYRSERLQPLPGAEKDLHRVALALKNSGFEVQTAVNPSRTDLQVALQSFSTNSADAEVSIIYATGHGFEYNGQVYLVPIDYPFSQDPKALSEFAIHIPSLKSFVHAKDANFVFYGGCRTIMR</sequence>
<dbReference type="InterPro" id="IPR052039">
    <property type="entry name" value="Caspase-related_regulators"/>
</dbReference>
<feature type="domain" description="Caspase family p20" evidence="1">
    <location>
        <begin position="133"/>
        <end position="212"/>
    </location>
</feature>
<dbReference type="EMBL" id="BLXY01000017">
    <property type="protein sequence ID" value="GFO66120.1"/>
    <property type="molecule type" value="Genomic_DNA"/>
</dbReference>
<dbReference type="AlphaFoldDB" id="A0A6V8N182"/>
<dbReference type="PANTHER" id="PTHR22576">
    <property type="entry name" value="MUCOSA ASSOCIATED LYMPHOID TISSUE LYMPHOMA TRANSLOCATION PROTEIN 1/PARACASPASE"/>
    <property type="match status" value="1"/>
</dbReference>
<dbReference type="GO" id="GO:0004197">
    <property type="term" value="F:cysteine-type endopeptidase activity"/>
    <property type="evidence" value="ECO:0007669"/>
    <property type="project" value="InterPro"/>
</dbReference>